<accession>D7UVB1</accession>
<gene>
    <name evidence="4" type="ORF">HMPREF0556_10386</name>
</gene>
<proteinExistence type="predicted"/>
<dbReference type="InterPro" id="IPR050109">
    <property type="entry name" value="HTH-type_TetR-like_transc_reg"/>
</dbReference>
<feature type="domain" description="HTH tetR-type" evidence="3">
    <location>
        <begin position="3"/>
        <end position="63"/>
    </location>
</feature>
<dbReference type="GO" id="GO:0003700">
    <property type="term" value="F:DNA-binding transcription factor activity"/>
    <property type="evidence" value="ECO:0007669"/>
    <property type="project" value="TreeGrafter"/>
</dbReference>
<dbReference type="InterPro" id="IPR009057">
    <property type="entry name" value="Homeodomain-like_sf"/>
</dbReference>
<dbReference type="Gene3D" id="1.10.357.10">
    <property type="entry name" value="Tetracycline Repressor, domain 2"/>
    <property type="match status" value="1"/>
</dbReference>
<sequence length="179" mass="21418">MAKLTEEKIFSMTEKIVYEKGMEKTTLYDVARNLGVTHAALYKHYRNKEDLFQKLALHWLEETSRELFEWISPVTSTGKQALHDWLWILANTKKKLYHTDKRMFFLYTDYIEKNGELVEDHLQHLAEKAEEVSGWKGEGQAIITAFIYFHNPYFANRWSNEEYEALFEKVWRLVSEDKK</sequence>
<reference evidence="4" key="1">
    <citation type="submission" date="2010-06" db="EMBL/GenBank/DDBJ databases">
        <authorList>
            <person name="Muzny D."/>
            <person name="Qin X."/>
            <person name="Buhay C."/>
            <person name="Dugan-Rocha S."/>
            <person name="Ding Y."/>
            <person name="Chen G."/>
            <person name="Hawes A."/>
            <person name="Holder M."/>
            <person name="Jhangiani S."/>
            <person name="Johnson A."/>
            <person name="Khan Z."/>
            <person name="Li Z."/>
            <person name="Liu W."/>
            <person name="Liu X."/>
            <person name="Perez L."/>
            <person name="Shen H."/>
            <person name="Wang Q."/>
            <person name="Watt J."/>
            <person name="Xi L."/>
            <person name="Xin Y."/>
            <person name="Zhou J."/>
            <person name="Deng J."/>
            <person name="Jiang H."/>
            <person name="Liu Y."/>
            <person name="Qu J."/>
            <person name="Song X.-Z."/>
            <person name="Zhang L."/>
            <person name="Villasana D."/>
            <person name="Johnson A."/>
            <person name="Liu J."/>
            <person name="Liyanage D."/>
            <person name="Lorensuhewa L."/>
            <person name="Robinson T."/>
            <person name="Song A."/>
            <person name="Song B.-B."/>
            <person name="Dinh H."/>
            <person name="Thornton R."/>
            <person name="Coyle M."/>
            <person name="Francisco L."/>
            <person name="Jackson L."/>
            <person name="Javaid M."/>
            <person name="Korchina V."/>
            <person name="Kovar C."/>
            <person name="Mata R."/>
            <person name="Mathew T."/>
            <person name="Ngo R."/>
            <person name="Nguyen L."/>
            <person name="Nguyen N."/>
            <person name="Okwuonu G."/>
            <person name="Ongeri F."/>
            <person name="Pham C."/>
            <person name="Simmons D."/>
            <person name="Wilczek-Boney K."/>
            <person name="Hale W."/>
            <person name="Jakkamsetti A."/>
            <person name="Pham P."/>
            <person name="Ruth R."/>
            <person name="San Lucas F."/>
            <person name="Warren J."/>
            <person name="Zhang J."/>
            <person name="Zhao Z."/>
            <person name="Zhou C."/>
            <person name="Zhu D."/>
            <person name="Lee S."/>
            <person name="Bess C."/>
            <person name="Blankenburg K."/>
            <person name="Forbes L."/>
            <person name="Fu Q."/>
            <person name="Gubbala S."/>
            <person name="Hirani K."/>
            <person name="Jayaseelan J.C."/>
            <person name="Lara F."/>
            <person name="Munidasa M."/>
            <person name="Palculict T."/>
            <person name="Patil S."/>
            <person name="Pu L.-L."/>
            <person name="Saada N."/>
            <person name="Tang L."/>
            <person name="Weissenberger G."/>
            <person name="Zhu Y."/>
            <person name="Hemphill L."/>
            <person name="Shang Y."/>
            <person name="Youmans B."/>
            <person name="Ayvaz T."/>
            <person name="Ross M."/>
            <person name="Santibanez J."/>
            <person name="Aqrawi P."/>
            <person name="Gross S."/>
            <person name="Joshi V."/>
            <person name="Fowler G."/>
            <person name="Nazareth L."/>
            <person name="Reid J."/>
            <person name="Worley K."/>
            <person name="Petrosino J."/>
            <person name="Highlander S."/>
            <person name="Gibbs R."/>
        </authorList>
    </citation>
    <scope>NUCLEOTIDE SEQUENCE [LARGE SCALE GENOMIC DNA]</scope>
    <source>
        <strain evidence="4">DSM 20601</strain>
    </source>
</reference>
<feature type="DNA-binding region" description="H-T-H motif" evidence="2">
    <location>
        <begin position="26"/>
        <end position="45"/>
    </location>
</feature>
<dbReference type="PANTHER" id="PTHR30055:SF226">
    <property type="entry name" value="HTH-TYPE TRANSCRIPTIONAL REGULATOR PKSA"/>
    <property type="match status" value="1"/>
</dbReference>
<dbReference type="InterPro" id="IPR001647">
    <property type="entry name" value="HTH_TetR"/>
</dbReference>
<dbReference type="Pfam" id="PF00440">
    <property type="entry name" value="TetR_N"/>
    <property type="match status" value="1"/>
</dbReference>
<dbReference type="eggNOG" id="COG1309">
    <property type="taxonomic scope" value="Bacteria"/>
</dbReference>
<comment type="caution">
    <text evidence="4">The sequence shown here is derived from an EMBL/GenBank/DDBJ whole genome shotgun (WGS) entry which is preliminary data.</text>
</comment>
<dbReference type="PROSITE" id="PS50977">
    <property type="entry name" value="HTH_TETR_2"/>
    <property type="match status" value="1"/>
</dbReference>
<evidence type="ECO:0000259" key="3">
    <source>
        <dbReference type="PROSITE" id="PS50977"/>
    </source>
</evidence>
<dbReference type="AlphaFoldDB" id="D7UVB1"/>
<evidence type="ECO:0000256" key="1">
    <source>
        <dbReference type="ARBA" id="ARBA00023125"/>
    </source>
</evidence>
<dbReference type="Proteomes" id="UP000010119">
    <property type="component" value="Unassembled WGS sequence"/>
</dbReference>
<evidence type="ECO:0000313" key="5">
    <source>
        <dbReference type="Proteomes" id="UP000010119"/>
    </source>
</evidence>
<name>D7UVB1_LISGR</name>
<dbReference type="EMBL" id="ACCR02000002">
    <property type="protein sequence ID" value="EFI85187.1"/>
    <property type="molecule type" value="Genomic_DNA"/>
</dbReference>
<keyword evidence="1 2" id="KW-0238">DNA-binding</keyword>
<dbReference type="RefSeq" id="WP_003756979.1">
    <property type="nucleotide sequence ID" value="NZ_GL538352.1"/>
</dbReference>
<keyword evidence="5" id="KW-1185">Reference proteome</keyword>
<evidence type="ECO:0000256" key="2">
    <source>
        <dbReference type="PROSITE-ProRule" id="PRU00335"/>
    </source>
</evidence>
<dbReference type="PRINTS" id="PR00455">
    <property type="entry name" value="HTHTETR"/>
</dbReference>
<dbReference type="PANTHER" id="PTHR30055">
    <property type="entry name" value="HTH-TYPE TRANSCRIPTIONAL REGULATOR RUTR"/>
    <property type="match status" value="1"/>
</dbReference>
<dbReference type="SUPFAM" id="SSF46689">
    <property type="entry name" value="Homeodomain-like"/>
    <property type="match status" value="1"/>
</dbReference>
<protein>
    <submittedName>
        <fullName evidence="4">Transcriptional regulator, TetR family</fullName>
    </submittedName>
</protein>
<evidence type="ECO:0000313" key="4">
    <source>
        <dbReference type="EMBL" id="EFI85187.1"/>
    </source>
</evidence>
<organism evidence="4 5">
    <name type="scientific">Listeria grayi DSM 20601</name>
    <dbReference type="NCBI Taxonomy" id="525367"/>
    <lineage>
        <taxon>Bacteria</taxon>
        <taxon>Bacillati</taxon>
        <taxon>Bacillota</taxon>
        <taxon>Bacilli</taxon>
        <taxon>Bacillales</taxon>
        <taxon>Listeriaceae</taxon>
        <taxon>Listeria</taxon>
    </lineage>
</organism>
<dbReference type="HOGENOM" id="CLU_069356_7_2_9"/>
<dbReference type="GO" id="GO:0000976">
    <property type="term" value="F:transcription cis-regulatory region binding"/>
    <property type="evidence" value="ECO:0007669"/>
    <property type="project" value="TreeGrafter"/>
</dbReference>
<dbReference type="STRING" id="525367.HMPREF0556_10386"/>